<evidence type="ECO:0000256" key="3">
    <source>
        <dbReference type="SAM" id="Coils"/>
    </source>
</evidence>
<feature type="coiled-coil region" evidence="3">
    <location>
        <begin position="650"/>
        <end position="787"/>
    </location>
</feature>
<evidence type="ECO:0000256" key="1">
    <source>
        <dbReference type="ARBA" id="ARBA00005239"/>
    </source>
</evidence>
<accession>A0A2Y9JVK7</accession>
<dbReference type="RefSeq" id="XP_022361730.1">
    <property type="nucleotide sequence ID" value="XM_022506022.1"/>
</dbReference>
<feature type="coiled-coil region" evidence="3">
    <location>
        <begin position="148"/>
        <end position="225"/>
    </location>
</feature>
<keyword evidence="2 3" id="KW-0175">Coiled coil</keyword>
<keyword evidence="7" id="KW-0808">Transferase</keyword>
<dbReference type="GO" id="GO:0019900">
    <property type="term" value="F:kinase binding"/>
    <property type="evidence" value="ECO:0007669"/>
    <property type="project" value="InterPro"/>
</dbReference>
<keyword evidence="7" id="KW-0418">Kinase</keyword>
<dbReference type="Proteomes" id="UP000248482">
    <property type="component" value="Unplaced"/>
</dbReference>
<reference evidence="7" key="1">
    <citation type="submission" date="2025-08" db="UniProtKB">
        <authorList>
            <consortium name="RefSeq"/>
        </authorList>
    </citation>
    <scope>IDENTIFICATION</scope>
    <source>
        <tissue evidence="7">Blood</tissue>
    </source>
</reference>
<proteinExistence type="inferred from homology"/>
<dbReference type="Pfam" id="PF16034">
    <property type="entry name" value="JAKMIP_CC3"/>
    <property type="match status" value="1"/>
</dbReference>
<name>A0A2Y9JVK7_ENHLU</name>
<feature type="compositionally biased region" description="Polar residues" evidence="4">
    <location>
        <begin position="445"/>
        <end position="454"/>
    </location>
</feature>
<comment type="similarity">
    <text evidence="1">Belongs to the JAKMIP family.</text>
</comment>
<feature type="region of interest" description="Disordered" evidence="4">
    <location>
        <begin position="1"/>
        <end position="21"/>
    </location>
</feature>
<keyword evidence="6" id="KW-1185">Reference proteome</keyword>
<evidence type="ECO:0000256" key="2">
    <source>
        <dbReference type="ARBA" id="ARBA00023054"/>
    </source>
</evidence>
<dbReference type="AlphaFoldDB" id="A0A2Y9JVK7"/>
<sequence>MSKKSRNKGERPDMEADAVQMANEELRAKLTSIQIEFQQEKSKVGKLRERLQEAKLEREQEQRRHTAYISELRAKLHEEKTKELQALREVLIRQHEQEAARTAKIKEGELQRLQATLNVLRDGAADKVKTALLAEAREEARRTFDGERLRLQQEILELKAARKQAEEALSNCMQADKTKAADLRAAYQAHQDEVHRIKRECERDIRRLMDEIRGKDRVILALEKELGVQTGQTQKLLLQKEALDEQLVQVKEAERYHSSPKRELPPGIGDMDQHMDERDVRRFQLKIAELNSVIRKLEDRNTLLADERNELLKRSRETEVQLKPLVEKNKRMNKKNDDLLQSIQRMEEKIKNLTRENVEMKEKLSAQASLKRHTSLNDLSLTRDEQEIEFLRLQVLEQQHVIDDLSLERERLLRSKRHRGKSLKPPKKHVVETFFGFDEESVDSETLSETSCNTDRTDRAPATPEEDLDDTTTREEADLRFCQLTREYQALQRAYALLQEQVGGTLDAEREARTREQLQADLLRCQAKIEDLEKLLVEKGQIYRLEMEESQLKNEMQDAKDQNELLEFRVLELEERERRSPAFNLQISTFPENNSSALQLFCHQEGVKDVNVSELMKKLDILGDNGNLRNEEQVAIIQAGTVLALCEKWLKQIEGTEAALTQKMLDLEREKDLFSRQKGYLEEELDYRKEALDQAYLKIQELEATLYNALQQEPGRRASEALSEGQREDLQAAVEKVRRQILRQSRESDSQVLRERMELLQQAQQRIRELEAKLETQKRHLKELEEKFLFLFLFFSLAFILWP</sequence>
<evidence type="ECO:0000313" key="7">
    <source>
        <dbReference type="RefSeq" id="XP_022361730.1"/>
    </source>
</evidence>
<dbReference type="InterPro" id="IPR031994">
    <property type="entry name" value="JAKMIP_C"/>
</dbReference>
<dbReference type="PANTHER" id="PTHR18935:SF10">
    <property type="entry name" value="JANUS KINASE AND MICROTUBULE-INTERACTING PROTEIN C-TERMINAL DOMAIN-CONTAINING PROTEIN"/>
    <property type="match status" value="1"/>
</dbReference>
<feature type="coiled-coil region" evidence="3">
    <location>
        <begin position="280"/>
        <end position="370"/>
    </location>
</feature>
<evidence type="ECO:0000259" key="5">
    <source>
        <dbReference type="Pfam" id="PF16034"/>
    </source>
</evidence>
<evidence type="ECO:0000313" key="6">
    <source>
        <dbReference type="Proteomes" id="UP000248482"/>
    </source>
</evidence>
<dbReference type="PANTHER" id="PTHR18935">
    <property type="entry name" value="GOLGIN SUBFAMILY A MEMBER 4-LIKE ISOFORM X1"/>
    <property type="match status" value="1"/>
</dbReference>
<dbReference type="GO" id="GO:0008017">
    <property type="term" value="F:microtubule binding"/>
    <property type="evidence" value="ECO:0007669"/>
    <property type="project" value="InterPro"/>
</dbReference>
<feature type="coiled-coil region" evidence="3">
    <location>
        <begin position="508"/>
        <end position="576"/>
    </location>
</feature>
<gene>
    <name evidence="7" type="primary">LOC111149100</name>
</gene>
<feature type="domain" description="Janus kinase and microtubule-interacting protein C-terminal" evidence="5">
    <location>
        <begin position="408"/>
        <end position="541"/>
    </location>
</feature>
<evidence type="ECO:0000256" key="4">
    <source>
        <dbReference type="SAM" id="MobiDB-lite"/>
    </source>
</evidence>
<feature type="region of interest" description="Disordered" evidence="4">
    <location>
        <begin position="445"/>
        <end position="473"/>
    </location>
</feature>
<protein>
    <submittedName>
        <fullName evidence="7">Janus kinase and microtubule-interacting protein 1 isoform X3</fullName>
    </submittedName>
</protein>
<dbReference type="GO" id="GO:0016301">
    <property type="term" value="F:kinase activity"/>
    <property type="evidence" value="ECO:0007669"/>
    <property type="project" value="UniProtKB-KW"/>
</dbReference>
<dbReference type="GO" id="GO:0050811">
    <property type="term" value="F:GABA receptor binding"/>
    <property type="evidence" value="ECO:0007669"/>
    <property type="project" value="TreeGrafter"/>
</dbReference>
<dbReference type="InterPro" id="IPR024836">
    <property type="entry name" value="JAKMIP"/>
</dbReference>
<organism evidence="6 7">
    <name type="scientific">Enhydra lutris kenyoni</name>
    <name type="common">northern sea otter</name>
    <dbReference type="NCBI Taxonomy" id="391180"/>
    <lineage>
        <taxon>Eukaryota</taxon>
        <taxon>Metazoa</taxon>
        <taxon>Chordata</taxon>
        <taxon>Craniata</taxon>
        <taxon>Vertebrata</taxon>
        <taxon>Euteleostomi</taxon>
        <taxon>Mammalia</taxon>
        <taxon>Eutheria</taxon>
        <taxon>Laurasiatheria</taxon>
        <taxon>Carnivora</taxon>
        <taxon>Caniformia</taxon>
        <taxon>Musteloidea</taxon>
        <taxon>Mustelidae</taxon>
        <taxon>Lutrinae</taxon>
        <taxon>Enhydra</taxon>
    </lineage>
</organism>
<dbReference type="GeneID" id="111149100"/>